<dbReference type="PROSITE" id="PS50109">
    <property type="entry name" value="HIS_KIN"/>
    <property type="match status" value="1"/>
</dbReference>
<dbReference type="InterPro" id="IPR003594">
    <property type="entry name" value="HATPase_dom"/>
</dbReference>
<evidence type="ECO:0000256" key="10">
    <source>
        <dbReference type="ARBA" id="ARBA00022840"/>
    </source>
</evidence>
<evidence type="ECO:0000256" key="1">
    <source>
        <dbReference type="ARBA" id="ARBA00000085"/>
    </source>
</evidence>
<evidence type="ECO:0000259" key="17">
    <source>
        <dbReference type="PROSITE" id="PS50885"/>
    </source>
</evidence>
<dbReference type="PROSITE" id="PS50885">
    <property type="entry name" value="HAMP"/>
    <property type="match status" value="1"/>
</dbReference>
<dbReference type="InterPro" id="IPR005467">
    <property type="entry name" value="His_kinase_dom"/>
</dbReference>
<keyword evidence="8" id="KW-0547">Nucleotide-binding</keyword>
<dbReference type="Proteomes" id="UP000231092">
    <property type="component" value="Unassembled WGS sequence"/>
</dbReference>
<keyword evidence="12" id="KW-0902">Two-component regulatory system</keyword>
<dbReference type="InterPro" id="IPR003660">
    <property type="entry name" value="HAMP_dom"/>
</dbReference>
<evidence type="ECO:0000256" key="15">
    <source>
        <dbReference type="SAM" id="Phobius"/>
    </source>
</evidence>
<evidence type="ECO:0000256" key="11">
    <source>
        <dbReference type="ARBA" id="ARBA00022989"/>
    </source>
</evidence>
<dbReference type="Gene3D" id="6.10.340.10">
    <property type="match status" value="1"/>
</dbReference>
<keyword evidence="9 18" id="KW-0418">Kinase</keyword>
<keyword evidence="4" id="KW-1003">Cell membrane</keyword>
<name>A0A2M8Z238_9FIRM</name>
<evidence type="ECO:0000256" key="8">
    <source>
        <dbReference type="ARBA" id="ARBA00022741"/>
    </source>
</evidence>
<keyword evidence="13 15" id="KW-0472">Membrane</keyword>
<evidence type="ECO:0000256" key="7">
    <source>
        <dbReference type="ARBA" id="ARBA00022692"/>
    </source>
</evidence>
<sequence>MKHLSFRMKLTLVFIITAMIEGAIIGSLSFSHSKAIVVKNKKQEMSDTINRIDININVKVRYIMEILDNAVASQLVRDACTPGWDDGDKGISRTYLDDYCRSLIKSVGEQMDISIINASKVMYTTVDTNGAAPKDISVKTFKSYDDAVGGRNNKTVWLGIMPKLFSDPIEDHQAVTVVRAIQDRNEEKSLGIMVIELDPDMFSNLLLGNQGLFQYQYLFILDQKGQVICSNPKINNGWQEEINDRFERGIRRFELIWNDKRYYVCGQYNGITGWRSYSAIPFEGLFPQAGDLNKAIWLVAVMSTLGIAVFIVLLVYTMARPIKRLSKAMGQVQKGDFAVRVPNKRKDEIGELTESFNYMLEEINTLIRQVYQEKIAQKNAEVQALQAQINPHFLYNTLDSVNWMLIDRGEFDISDIILSLAGLMRYSIEDENAFVPLEKEIGYVLCYLKIQKNRLEERLEYSVEAEESLAAERVPKLILQPIVENAITHGIEPRNRKGIIRIVLKDHGDEMLISVEDNGIGMTPEQLNHLREEVPDVEKEGHTGIGVRNVDRRIRLHYGEAYGIFIESTYGEGTIVNLRIPKDQETVSEGGGGKGEGVRYEADHRG</sequence>
<feature type="transmembrane region" description="Helical" evidence="15">
    <location>
        <begin position="295"/>
        <end position="319"/>
    </location>
</feature>
<dbReference type="GO" id="GO:0005886">
    <property type="term" value="C:plasma membrane"/>
    <property type="evidence" value="ECO:0007669"/>
    <property type="project" value="UniProtKB-SubCell"/>
</dbReference>
<evidence type="ECO:0000313" key="18">
    <source>
        <dbReference type="EMBL" id="PJJ27501.1"/>
    </source>
</evidence>
<dbReference type="OrthoDB" id="9809348at2"/>
<dbReference type="InterPro" id="IPR004358">
    <property type="entry name" value="Sig_transdc_His_kin-like_C"/>
</dbReference>
<evidence type="ECO:0000256" key="5">
    <source>
        <dbReference type="ARBA" id="ARBA00022553"/>
    </source>
</evidence>
<proteinExistence type="predicted"/>
<evidence type="ECO:0000256" key="6">
    <source>
        <dbReference type="ARBA" id="ARBA00022679"/>
    </source>
</evidence>
<organism evidence="18 19">
    <name type="scientific">[Clostridium] celerecrescens 18A</name>
    <dbReference type="NCBI Taxonomy" id="1286362"/>
    <lineage>
        <taxon>Bacteria</taxon>
        <taxon>Bacillati</taxon>
        <taxon>Bacillota</taxon>
        <taxon>Clostridia</taxon>
        <taxon>Lachnospirales</taxon>
        <taxon>Lachnospiraceae</taxon>
        <taxon>Lacrimispora</taxon>
    </lineage>
</organism>
<dbReference type="EMBL" id="PGET01000001">
    <property type="protein sequence ID" value="PJJ27501.1"/>
    <property type="molecule type" value="Genomic_DNA"/>
</dbReference>
<feature type="domain" description="Histidine kinase" evidence="16">
    <location>
        <begin position="478"/>
        <end position="584"/>
    </location>
</feature>
<feature type="domain" description="HAMP" evidence="17">
    <location>
        <begin position="316"/>
        <end position="368"/>
    </location>
</feature>
<dbReference type="SUPFAM" id="SSF55874">
    <property type="entry name" value="ATPase domain of HSP90 chaperone/DNA topoisomerase II/histidine kinase"/>
    <property type="match status" value="1"/>
</dbReference>
<evidence type="ECO:0000256" key="2">
    <source>
        <dbReference type="ARBA" id="ARBA00004651"/>
    </source>
</evidence>
<gene>
    <name evidence="18" type="ORF">H171_0970</name>
</gene>
<dbReference type="PANTHER" id="PTHR34220:SF11">
    <property type="entry name" value="SENSOR PROTEIN KINASE HPTS"/>
    <property type="match status" value="1"/>
</dbReference>
<keyword evidence="10" id="KW-0067">ATP-binding</keyword>
<dbReference type="SMART" id="SM00304">
    <property type="entry name" value="HAMP"/>
    <property type="match status" value="1"/>
</dbReference>
<dbReference type="InterPro" id="IPR010559">
    <property type="entry name" value="Sig_transdc_His_kin_internal"/>
</dbReference>
<keyword evidence="6" id="KW-0808">Transferase</keyword>
<evidence type="ECO:0000256" key="4">
    <source>
        <dbReference type="ARBA" id="ARBA00022475"/>
    </source>
</evidence>
<dbReference type="EC" id="2.7.13.3" evidence="3"/>
<comment type="subcellular location">
    <subcellularLocation>
        <location evidence="2">Cell membrane</location>
        <topology evidence="2">Multi-pass membrane protein</topology>
    </subcellularLocation>
</comment>
<dbReference type="InterPro" id="IPR050640">
    <property type="entry name" value="Bact_2-comp_sensor_kinase"/>
</dbReference>
<comment type="catalytic activity">
    <reaction evidence="1">
        <text>ATP + protein L-histidine = ADP + protein N-phospho-L-histidine.</text>
        <dbReference type="EC" id="2.7.13.3"/>
    </reaction>
</comment>
<feature type="compositionally biased region" description="Basic and acidic residues" evidence="14">
    <location>
        <begin position="596"/>
        <end position="606"/>
    </location>
</feature>
<dbReference type="PANTHER" id="PTHR34220">
    <property type="entry name" value="SENSOR HISTIDINE KINASE YPDA"/>
    <property type="match status" value="1"/>
</dbReference>
<dbReference type="AlphaFoldDB" id="A0A2M8Z238"/>
<dbReference type="SMART" id="SM00387">
    <property type="entry name" value="HATPase_c"/>
    <property type="match status" value="1"/>
</dbReference>
<dbReference type="CDD" id="cd06225">
    <property type="entry name" value="HAMP"/>
    <property type="match status" value="1"/>
</dbReference>
<evidence type="ECO:0000259" key="16">
    <source>
        <dbReference type="PROSITE" id="PS50109"/>
    </source>
</evidence>
<evidence type="ECO:0000256" key="3">
    <source>
        <dbReference type="ARBA" id="ARBA00012438"/>
    </source>
</evidence>
<reference evidence="18 19" key="1">
    <citation type="submission" date="2017-11" db="EMBL/GenBank/DDBJ databases">
        <title>Understudied soil microbes with underappreciated capabilities: Untangling the Clostridium saccharolyticum group.</title>
        <authorList>
            <person name="Leschine S."/>
        </authorList>
    </citation>
    <scope>NUCLEOTIDE SEQUENCE [LARGE SCALE GENOMIC DNA]</scope>
    <source>
        <strain evidence="18 19">18A</strain>
    </source>
</reference>
<protein>
    <recommendedName>
        <fullName evidence="3">histidine kinase</fullName>
        <ecNumber evidence="3">2.7.13.3</ecNumber>
    </recommendedName>
</protein>
<dbReference type="RefSeq" id="WP_100304132.1">
    <property type="nucleotide sequence ID" value="NZ_PGET01000001.1"/>
</dbReference>
<dbReference type="Pfam" id="PF00672">
    <property type="entry name" value="HAMP"/>
    <property type="match status" value="1"/>
</dbReference>
<dbReference type="PRINTS" id="PR00344">
    <property type="entry name" value="BCTRLSENSOR"/>
</dbReference>
<feature type="region of interest" description="Disordered" evidence="14">
    <location>
        <begin position="585"/>
        <end position="606"/>
    </location>
</feature>
<evidence type="ECO:0000256" key="14">
    <source>
        <dbReference type="SAM" id="MobiDB-lite"/>
    </source>
</evidence>
<evidence type="ECO:0000256" key="13">
    <source>
        <dbReference type="ARBA" id="ARBA00023136"/>
    </source>
</evidence>
<dbReference type="Pfam" id="PF06580">
    <property type="entry name" value="His_kinase"/>
    <property type="match status" value="1"/>
</dbReference>
<evidence type="ECO:0000313" key="19">
    <source>
        <dbReference type="Proteomes" id="UP000231092"/>
    </source>
</evidence>
<dbReference type="SUPFAM" id="SSF158472">
    <property type="entry name" value="HAMP domain-like"/>
    <property type="match status" value="1"/>
</dbReference>
<dbReference type="Gene3D" id="3.30.565.10">
    <property type="entry name" value="Histidine kinase-like ATPase, C-terminal domain"/>
    <property type="match status" value="1"/>
</dbReference>
<keyword evidence="7 15" id="KW-0812">Transmembrane</keyword>
<evidence type="ECO:0000256" key="12">
    <source>
        <dbReference type="ARBA" id="ARBA00023012"/>
    </source>
</evidence>
<keyword evidence="11 15" id="KW-1133">Transmembrane helix</keyword>
<dbReference type="GO" id="GO:0005524">
    <property type="term" value="F:ATP binding"/>
    <property type="evidence" value="ECO:0007669"/>
    <property type="project" value="UniProtKB-KW"/>
</dbReference>
<keyword evidence="5" id="KW-0597">Phosphoprotein</keyword>
<dbReference type="Pfam" id="PF02518">
    <property type="entry name" value="HATPase_c"/>
    <property type="match status" value="1"/>
</dbReference>
<evidence type="ECO:0000256" key="9">
    <source>
        <dbReference type="ARBA" id="ARBA00022777"/>
    </source>
</evidence>
<dbReference type="InterPro" id="IPR036890">
    <property type="entry name" value="HATPase_C_sf"/>
</dbReference>
<dbReference type="GO" id="GO:0000155">
    <property type="term" value="F:phosphorelay sensor kinase activity"/>
    <property type="evidence" value="ECO:0007669"/>
    <property type="project" value="InterPro"/>
</dbReference>
<comment type="caution">
    <text evidence="18">The sequence shown here is derived from an EMBL/GenBank/DDBJ whole genome shotgun (WGS) entry which is preliminary data.</text>
</comment>
<accession>A0A2M8Z238</accession>